<dbReference type="EMBL" id="DYWT01000299">
    <property type="protein sequence ID" value="HJF34021.1"/>
    <property type="molecule type" value="Genomic_DNA"/>
</dbReference>
<evidence type="ECO:0000313" key="1">
    <source>
        <dbReference type="EMBL" id="HJF34021.1"/>
    </source>
</evidence>
<name>A0A921G5C0_SPOPS</name>
<dbReference type="Proteomes" id="UP000698173">
    <property type="component" value="Unassembled WGS sequence"/>
</dbReference>
<sequence>MYIEKNEAITAKEDDLRSKIFVSVDSPDSTLSFTDTGLEINIDTTLNKVTPDTKPSDITPSSSLEKVIDPVKIDVDKDMYILSDEDDFSLTLKKIGDRIIRDKEGNEYHTSQK</sequence>
<accession>A0A921G5C0</accession>
<organism evidence="1 2">
    <name type="scientific">Sporosarcina psychrophila</name>
    <name type="common">Bacillus psychrophilus</name>
    <dbReference type="NCBI Taxonomy" id="1476"/>
    <lineage>
        <taxon>Bacteria</taxon>
        <taxon>Bacillati</taxon>
        <taxon>Bacillota</taxon>
        <taxon>Bacilli</taxon>
        <taxon>Bacillales</taxon>
        <taxon>Caryophanaceae</taxon>
        <taxon>Sporosarcina</taxon>
    </lineage>
</organism>
<comment type="caution">
    <text evidence="1">The sequence shown here is derived from an EMBL/GenBank/DDBJ whole genome shotgun (WGS) entry which is preliminary data.</text>
</comment>
<reference evidence="1" key="1">
    <citation type="journal article" date="2021" name="PeerJ">
        <title>Extensive microbial diversity within the chicken gut microbiome revealed by metagenomics and culture.</title>
        <authorList>
            <person name="Gilroy R."/>
            <person name="Ravi A."/>
            <person name="Getino M."/>
            <person name="Pursley I."/>
            <person name="Horton D.L."/>
            <person name="Alikhan N.F."/>
            <person name="Baker D."/>
            <person name="Gharbi K."/>
            <person name="Hall N."/>
            <person name="Watson M."/>
            <person name="Adriaenssens E.M."/>
            <person name="Foster-Nyarko E."/>
            <person name="Jarju S."/>
            <person name="Secka A."/>
            <person name="Antonio M."/>
            <person name="Oren A."/>
            <person name="Chaudhuri R.R."/>
            <person name="La Ragione R."/>
            <person name="Hildebrand F."/>
            <person name="Pallen M.J."/>
        </authorList>
    </citation>
    <scope>NUCLEOTIDE SEQUENCE</scope>
    <source>
        <strain evidence="1">CHK171-7178</strain>
    </source>
</reference>
<proteinExistence type="predicted"/>
<gene>
    <name evidence="1" type="ORF">K8V56_19850</name>
</gene>
<evidence type="ECO:0000313" key="2">
    <source>
        <dbReference type="Proteomes" id="UP000698173"/>
    </source>
</evidence>
<reference evidence="1" key="2">
    <citation type="submission" date="2021-09" db="EMBL/GenBank/DDBJ databases">
        <authorList>
            <person name="Gilroy R."/>
        </authorList>
    </citation>
    <scope>NUCLEOTIDE SEQUENCE</scope>
    <source>
        <strain evidence="1">CHK171-7178</strain>
    </source>
</reference>
<protein>
    <submittedName>
        <fullName evidence="1">Uncharacterized protein</fullName>
    </submittedName>
</protein>
<dbReference type="AlphaFoldDB" id="A0A921G5C0"/>